<proteinExistence type="predicted"/>
<dbReference type="AlphaFoldDB" id="A0A382XLB6"/>
<name>A0A382XLB6_9ZZZZ</name>
<protein>
    <submittedName>
        <fullName evidence="1">Uncharacterized protein</fullName>
    </submittedName>
</protein>
<organism evidence="1">
    <name type="scientific">marine metagenome</name>
    <dbReference type="NCBI Taxonomy" id="408172"/>
    <lineage>
        <taxon>unclassified sequences</taxon>
        <taxon>metagenomes</taxon>
        <taxon>ecological metagenomes</taxon>
    </lineage>
</organism>
<evidence type="ECO:0000313" key="1">
    <source>
        <dbReference type="EMBL" id="SVD71634.1"/>
    </source>
</evidence>
<dbReference type="EMBL" id="UINC01168550">
    <property type="protein sequence ID" value="SVD71634.1"/>
    <property type="molecule type" value="Genomic_DNA"/>
</dbReference>
<reference evidence="1" key="1">
    <citation type="submission" date="2018-05" db="EMBL/GenBank/DDBJ databases">
        <authorList>
            <person name="Lanie J.A."/>
            <person name="Ng W.-L."/>
            <person name="Kazmierczak K.M."/>
            <person name="Andrzejewski T.M."/>
            <person name="Davidsen T.M."/>
            <person name="Wayne K.J."/>
            <person name="Tettelin H."/>
            <person name="Glass J.I."/>
            <person name="Rusch D."/>
            <person name="Podicherti R."/>
            <person name="Tsui H.-C.T."/>
            <person name="Winkler M.E."/>
        </authorList>
    </citation>
    <scope>NUCLEOTIDE SEQUENCE</scope>
</reference>
<sequence length="98" mass="10941">FGYQAQVNSEEDVFTVKTEKKNLVFEFGDHSTHAGQFVFETSIGSSLKTGWTWPVQQVLKILHLTGDKVMSFSDKGALQVIVDSGLARYNYILPAQSK</sequence>
<gene>
    <name evidence="1" type="ORF">METZ01_LOCUS424488</name>
</gene>
<accession>A0A382XLB6</accession>
<feature type="non-terminal residue" evidence="1">
    <location>
        <position position="1"/>
    </location>
</feature>